<evidence type="ECO:0000313" key="1">
    <source>
        <dbReference type="EMBL" id="KDE98692.1"/>
    </source>
</evidence>
<organism evidence="1 2">
    <name type="scientific">Mycolicibacterium aromaticivorans JS19b1 = JCM 16368</name>
    <dbReference type="NCBI Taxonomy" id="1440774"/>
    <lineage>
        <taxon>Bacteria</taxon>
        <taxon>Bacillati</taxon>
        <taxon>Actinomycetota</taxon>
        <taxon>Actinomycetes</taxon>
        <taxon>Mycobacteriales</taxon>
        <taxon>Mycobacteriaceae</taxon>
        <taxon>Mycolicibacterium</taxon>
    </lineage>
</organism>
<dbReference type="PANTHER" id="PTHR37314:SF4">
    <property type="entry name" value="UPF0700 TRANSMEMBRANE PROTEIN YOAK"/>
    <property type="match status" value="1"/>
</dbReference>
<dbReference type="RefSeq" id="WP_036340495.1">
    <property type="nucleotide sequence ID" value="NZ_JALN02000001.1"/>
</dbReference>
<dbReference type="EMBL" id="JALN02000001">
    <property type="protein sequence ID" value="KDE98692.1"/>
    <property type="molecule type" value="Genomic_DNA"/>
</dbReference>
<dbReference type="eggNOG" id="COG3619">
    <property type="taxonomic scope" value="Bacteria"/>
</dbReference>
<dbReference type="AlphaFoldDB" id="A0A064CIT4"/>
<accession>A0A064CIT4</accession>
<dbReference type="InterPro" id="IPR010699">
    <property type="entry name" value="DUF1275"/>
</dbReference>
<name>A0A064CIT4_9MYCO</name>
<proteinExistence type="predicted"/>
<dbReference type="PANTHER" id="PTHR37314">
    <property type="entry name" value="SLR0142 PROTEIN"/>
    <property type="match status" value="1"/>
</dbReference>
<gene>
    <name evidence="1" type="ORF">Y900_006975</name>
</gene>
<keyword evidence="2" id="KW-1185">Reference proteome</keyword>
<comment type="caution">
    <text evidence="1">The sequence shown here is derived from an EMBL/GenBank/DDBJ whole genome shotgun (WGS) entry which is preliminary data.</text>
</comment>
<dbReference type="STRING" id="1440774.Y900_006975"/>
<evidence type="ECO:0000313" key="2">
    <source>
        <dbReference type="Proteomes" id="UP000022835"/>
    </source>
</evidence>
<dbReference type="Pfam" id="PF06912">
    <property type="entry name" value="DUF1275"/>
    <property type="match status" value="1"/>
</dbReference>
<protein>
    <recommendedName>
        <fullName evidence="3">DUF1275 family protein</fullName>
    </recommendedName>
</protein>
<sequence>MTALVRTHLQLWLMLALTFVTGLLDAVGYLALDRVFTGNMTGNVVILGMGMAGEDELPVAGPLVALGAYVVGAAVVGRLLQRHPGGWRPVVTGVFATSAVVLAAAATLLTLVRVHGESAVGVGIAATLATLMGAQAATARMLAVADITTVVVTSTLTAYASETLFGPGMLWLTHRRLWAVVVIIAGAFCGASLLRIDAGYPVYLAAVMTAAVAVAGHRTWPRTELP</sequence>
<reference evidence="1" key="1">
    <citation type="submission" date="2014-05" db="EMBL/GenBank/DDBJ databases">
        <title>Genome sequence of Mycobacterium aromaticivorans strain JS19b1T (= DSM 45407T).</title>
        <authorList>
            <person name="Kwak Y."/>
            <person name="Park G.-S."/>
            <person name="Li Q.X."/>
            <person name="Lee S.-E."/>
            <person name="Shin J.-H."/>
        </authorList>
    </citation>
    <scope>NUCLEOTIDE SEQUENCE [LARGE SCALE GENOMIC DNA]</scope>
    <source>
        <strain evidence="1">JS19b1</strain>
    </source>
</reference>
<evidence type="ECO:0008006" key="3">
    <source>
        <dbReference type="Google" id="ProtNLM"/>
    </source>
</evidence>
<dbReference type="Proteomes" id="UP000022835">
    <property type="component" value="Unassembled WGS sequence"/>
</dbReference>